<dbReference type="EMBL" id="PYMJ01000006">
    <property type="protein sequence ID" value="PSU49536.1"/>
    <property type="molecule type" value="Genomic_DNA"/>
</dbReference>
<dbReference type="Gene3D" id="2.40.160.20">
    <property type="match status" value="1"/>
</dbReference>
<dbReference type="InterPro" id="IPR011250">
    <property type="entry name" value="OMP/PagP_B-barrel"/>
</dbReference>
<evidence type="ECO:0000313" key="3">
    <source>
        <dbReference type="Proteomes" id="UP000240987"/>
    </source>
</evidence>
<name>A0A2T3JKL5_9GAMM</name>
<sequence length="199" mass="22040">MKPSTISTLVLGIIAFFSSQVAAEYPVHITPFVGYTFSGDVTDENGINIQPENDLHFALSVETDVDPGRVGLFISYLPTETQDFKNDTSFTYLHFQSSLRFELIPRIDTYFGASLGGTFVDADWSDNSLLFSAGLFGGAEYKLHKNAKIVFETRWLANFVDSNTSSICTLPTGDETCKIHVDSKLLSQFQTNLGLSFTF</sequence>
<keyword evidence="3" id="KW-1185">Reference proteome</keyword>
<proteinExistence type="predicted"/>
<keyword evidence="1" id="KW-0732">Signal</keyword>
<organism evidence="2 3">
    <name type="scientific">Photobacterium frigidiphilum</name>
    <dbReference type="NCBI Taxonomy" id="264736"/>
    <lineage>
        <taxon>Bacteria</taxon>
        <taxon>Pseudomonadati</taxon>
        <taxon>Pseudomonadota</taxon>
        <taxon>Gammaproteobacteria</taxon>
        <taxon>Vibrionales</taxon>
        <taxon>Vibrionaceae</taxon>
        <taxon>Photobacterium</taxon>
    </lineage>
</organism>
<dbReference type="RefSeq" id="WP_107242323.1">
    <property type="nucleotide sequence ID" value="NZ_PYMJ01000006.1"/>
</dbReference>
<dbReference type="OrthoDB" id="6308600at2"/>
<gene>
    <name evidence="2" type="ORF">C9J12_08610</name>
</gene>
<dbReference type="Proteomes" id="UP000240987">
    <property type="component" value="Unassembled WGS sequence"/>
</dbReference>
<feature type="chain" id="PRO_5015761379" description="Outer membrane protein beta-barrel domain-containing protein" evidence="1">
    <location>
        <begin position="23"/>
        <end position="199"/>
    </location>
</feature>
<dbReference type="SUPFAM" id="SSF56925">
    <property type="entry name" value="OMPA-like"/>
    <property type="match status" value="1"/>
</dbReference>
<dbReference type="AlphaFoldDB" id="A0A2T3JKL5"/>
<evidence type="ECO:0000256" key="1">
    <source>
        <dbReference type="SAM" id="SignalP"/>
    </source>
</evidence>
<evidence type="ECO:0008006" key="4">
    <source>
        <dbReference type="Google" id="ProtNLM"/>
    </source>
</evidence>
<comment type="caution">
    <text evidence="2">The sequence shown here is derived from an EMBL/GenBank/DDBJ whole genome shotgun (WGS) entry which is preliminary data.</text>
</comment>
<evidence type="ECO:0000313" key="2">
    <source>
        <dbReference type="EMBL" id="PSU49536.1"/>
    </source>
</evidence>
<accession>A0A2T3JKL5</accession>
<protein>
    <recommendedName>
        <fullName evidence="4">Outer membrane protein beta-barrel domain-containing protein</fullName>
    </recommendedName>
</protein>
<feature type="signal peptide" evidence="1">
    <location>
        <begin position="1"/>
        <end position="22"/>
    </location>
</feature>
<reference evidence="2 3" key="1">
    <citation type="submission" date="2018-01" db="EMBL/GenBank/DDBJ databases">
        <title>Whole genome sequencing of Histamine producing bacteria.</title>
        <authorList>
            <person name="Butler K."/>
        </authorList>
    </citation>
    <scope>NUCLEOTIDE SEQUENCE [LARGE SCALE GENOMIC DNA]</scope>
    <source>
        <strain evidence="2 3">JCM 12947</strain>
    </source>
</reference>